<organism evidence="2 3">
    <name type="scientific">Dinghuibacter silviterrae</name>
    <dbReference type="NCBI Taxonomy" id="1539049"/>
    <lineage>
        <taxon>Bacteria</taxon>
        <taxon>Pseudomonadati</taxon>
        <taxon>Bacteroidota</taxon>
        <taxon>Chitinophagia</taxon>
        <taxon>Chitinophagales</taxon>
        <taxon>Chitinophagaceae</taxon>
        <taxon>Dinghuibacter</taxon>
    </lineage>
</organism>
<evidence type="ECO:0000313" key="2">
    <source>
        <dbReference type="EMBL" id="TDW95770.1"/>
    </source>
</evidence>
<dbReference type="SUPFAM" id="SSF50939">
    <property type="entry name" value="Sialidases"/>
    <property type="match status" value="2"/>
</dbReference>
<sequence length="1035" mass="113983">MRTLLIPFLLLAPALSAQRHKPVETDTDSVFYAQTKYRLIGPFRGGRADAVAGSVHQKTTFYLGTSGGGLWKTVDGGNNWKNMSDGFFGGGVGAVAIAPSDESIVYAAEGEGTIRNNVTEGMGGIWRSDDAGRHWKNLGLADSRHIVKILIHPKNPDIVWVAVLGHLFGPSKARGIYKTTDGGKTWRQVLAVNDQSGGSDLAMEPGEPSVLYAGTWRVIRTPYGFESGGEGSGLYKSMDGGETWTNITGSKGFPKGIWGAVNVTVAPSNPDKVYAMIENKDGGLYTSKDAGKTWTKTNGDNNIKQRAWYFNRIFVDPKDEDILYCPNVEMMKSTDGGKTFESMRTPHSDHHDLWIDPEDPQRMALADDGGGHVSFDGGKEWSSSDNQPTAQIYRVSTDNAFPYHILGAQQDNTTIRIRSRSYGGAIGANDWTPTAGFESGFVVADPKNPDIVYGGNYDGYIGRYDHHTEENRVITVWPDNSTGEGADVLKYRFQWNFPLFFSPNTPGRLYAAGNELFATDDEGKSWTAISPDLTTNDKSKQGPSGGPITKDNTSAEYYCTIFAAAESPLEKDLLWTGSDDGLVFVSKDGGAHWDKVTPPQAGGWMMWNCIEPDPFRKGAAYIVGTKFKLDDYTPYIYRTTDYGKTWTLITNGIPPTHFARCLRADKVKAGLLYAGTEFGMYISYDDGGHWKPFQLNLPVTPVTDLTIKDDALIVATEGRAFWSLDDLGFVRQHGDSLQRLTIFPVADAWRMRGFGGRRAAGSTSNAGENPPNGSLFQYWLGGTPDSAAVSITIFDKQQKPIRTFSTKATDPDDKLEVNAGMNRFVWDMNYPSGKRIPGMLLWNGMVGGPKAAPGHYSARFRYDKDSVDVPFVIKGDPNYALTEADYDAQAGFLLQVRDKFDDVQKAILRLRSVRTQLGDLNSRLDTAQNKDIRKYADSLSHRLTKIEEALYQTKSKSSEDMLNYPIKINDKLAGVYNTASVGYTTPSKQVRDVFADLSAKADVQLTALKEVLGPGLDKLNKMIYERQVPVISVKD</sequence>
<dbReference type="InterPro" id="IPR052025">
    <property type="entry name" value="Xyloglucanase_GH74"/>
</dbReference>
<evidence type="ECO:0000256" key="1">
    <source>
        <dbReference type="SAM" id="MobiDB-lite"/>
    </source>
</evidence>
<dbReference type="InterPro" id="IPR015943">
    <property type="entry name" value="WD40/YVTN_repeat-like_dom_sf"/>
</dbReference>
<dbReference type="OrthoDB" id="9757809at2"/>
<dbReference type="RefSeq" id="WP_133995437.1">
    <property type="nucleotide sequence ID" value="NZ_SODV01000002.1"/>
</dbReference>
<dbReference type="GO" id="GO:0010411">
    <property type="term" value="P:xyloglucan metabolic process"/>
    <property type="evidence" value="ECO:0007669"/>
    <property type="project" value="TreeGrafter"/>
</dbReference>
<name>A0A4R8DFQ0_9BACT</name>
<reference evidence="2 3" key="1">
    <citation type="submission" date="2019-03" db="EMBL/GenBank/DDBJ databases">
        <title>Genomic Encyclopedia of Type Strains, Phase IV (KMG-IV): sequencing the most valuable type-strain genomes for metagenomic binning, comparative biology and taxonomic classification.</title>
        <authorList>
            <person name="Goeker M."/>
        </authorList>
    </citation>
    <scope>NUCLEOTIDE SEQUENCE [LARGE SCALE GENOMIC DNA]</scope>
    <source>
        <strain evidence="2 3">DSM 100059</strain>
    </source>
</reference>
<feature type="region of interest" description="Disordered" evidence="1">
    <location>
        <begin position="528"/>
        <end position="551"/>
    </location>
</feature>
<comment type="caution">
    <text evidence="2">The sequence shown here is derived from an EMBL/GenBank/DDBJ whole genome shotgun (WGS) entry which is preliminary data.</text>
</comment>
<protein>
    <submittedName>
        <fullName evidence="2">Photosystem II stability/assembly factor-like uncharacterized protein</fullName>
    </submittedName>
</protein>
<dbReference type="PANTHER" id="PTHR43739:SF5">
    <property type="entry name" value="EXO-ALPHA-SIALIDASE"/>
    <property type="match status" value="1"/>
</dbReference>
<dbReference type="PANTHER" id="PTHR43739">
    <property type="entry name" value="XYLOGLUCANASE (EUROFUNG)"/>
    <property type="match status" value="1"/>
</dbReference>
<gene>
    <name evidence="2" type="ORF">EDB95_3581</name>
</gene>
<keyword evidence="3" id="KW-1185">Reference proteome</keyword>
<dbReference type="CDD" id="cd15482">
    <property type="entry name" value="Sialidase_non-viral"/>
    <property type="match status" value="1"/>
</dbReference>
<dbReference type="InterPro" id="IPR036278">
    <property type="entry name" value="Sialidase_sf"/>
</dbReference>
<accession>A0A4R8DFQ0</accession>
<evidence type="ECO:0000313" key="3">
    <source>
        <dbReference type="Proteomes" id="UP000294498"/>
    </source>
</evidence>
<dbReference type="Gene3D" id="2.130.10.10">
    <property type="entry name" value="YVTN repeat-like/Quinoprotein amine dehydrogenase"/>
    <property type="match status" value="4"/>
</dbReference>
<dbReference type="EMBL" id="SODV01000002">
    <property type="protein sequence ID" value="TDW95770.1"/>
    <property type="molecule type" value="Genomic_DNA"/>
</dbReference>
<dbReference type="Proteomes" id="UP000294498">
    <property type="component" value="Unassembled WGS sequence"/>
</dbReference>
<dbReference type="AlphaFoldDB" id="A0A4R8DFQ0"/>
<proteinExistence type="predicted"/>
<dbReference type="SUPFAM" id="SSF110296">
    <property type="entry name" value="Oligoxyloglucan reducing end-specific cellobiohydrolase"/>
    <property type="match status" value="1"/>
</dbReference>